<feature type="transmembrane region" description="Helical" evidence="1">
    <location>
        <begin position="7"/>
        <end position="28"/>
    </location>
</feature>
<gene>
    <name evidence="2" type="ORF">Bhyg_05898</name>
</gene>
<keyword evidence="3" id="KW-1185">Reference proteome</keyword>
<feature type="transmembrane region" description="Helical" evidence="1">
    <location>
        <begin position="86"/>
        <end position="108"/>
    </location>
</feature>
<reference evidence="2" key="1">
    <citation type="submission" date="2022-07" db="EMBL/GenBank/DDBJ databases">
        <authorList>
            <person name="Trinca V."/>
            <person name="Uliana J.V.C."/>
            <person name="Torres T.T."/>
            <person name="Ward R.J."/>
            <person name="Monesi N."/>
        </authorList>
    </citation>
    <scope>NUCLEOTIDE SEQUENCE</scope>
    <source>
        <strain evidence="2">HSMRA1968</strain>
        <tissue evidence="2">Whole embryos</tissue>
    </source>
</reference>
<evidence type="ECO:0000313" key="3">
    <source>
        <dbReference type="Proteomes" id="UP001151699"/>
    </source>
</evidence>
<dbReference type="AlphaFoldDB" id="A0A9Q0S2E8"/>
<dbReference type="OrthoDB" id="10452818at2759"/>
<feature type="transmembrane region" description="Helical" evidence="1">
    <location>
        <begin position="48"/>
        <end position="74"/>
    </location>
</feature>
<sequence>MTSPMCRFVVVILLSNIFLIGACSNLLVTAKLPNMSILHGDKWVDNLITWSIVAICVGSLHTIFIFTFCFCSHVPEGSAELRNQRVAACLVELVAAALILTGIIVPGIDQWPQQYIETNLAMYSGILFIVVNTLVAFLAGRAACRYTAAQPSVDLQLHQTNMHIEVVHIRTTNWIVELF</sequence>
<keyword evidence="1" id="KW-1133">Transmembrane helix</keyword>
<protein>
    <submittedName>
        <fullName evidence="2">Uncharacterized protein</fullName>
    </submittedName>
</protein>
<dbReference type="PROSITE" id="PS51257">
    <property type="entry name" value="PROKAR_LIPOPROTEIN"/>
    <property type="match status" value="1"/>
</dbReference>
<dbReference type="EMBL" id="WJQU01000002">
    <property type="protein sequence ID" value="KAJ6640965.1"/>
    <property type="molecule type" value="Genomic_DNA"/>
</dbReference>
<keyword evidence="1" id="KW-0812">Transmembrane</keyword>
<dbReference type="Proteomes" id="UP001151699">
    <property type="component" value="Chromosome B"/>
</dbReference>
<feature type="transmembrane region" description="Helical" evidence="1">
    <location>
        <begin position="120"/>
        <end position="140"/>
    </location>
</feature>
<evidence type="ECO:0000313" key="2">
    <source>
        <dbReference type="EMBL" id="KAJ6640965.1"/>
    </source>
</evidence>
<keyword evidence="1" id="KW-0472">Membrane</keyword>
<accession>A0A9Q0S2E8</accession>
<organism evidence="2 3">
    <name type="scientific">Pseudolycoriella hygida</name>
    <dbReference type="NCBI Taxonomy" id="35572"/>
    <lineage>
        <taxon>Eukaryota</taxon>
        <taxon>Metazoa</taxon>
        <taxon>Ecdysozoa</taxon>
        <taxon>Arthropoda</taxon>
        <taxon>Hexapoda</taxon>
        <taxon>Insecta</taxon>
        <taxon>Pterygota</taxon>
        <taxon>Neoptera</taxon>
        <taxon>Endopterygota</taxon>
        <taxon>Diptera</taxon>
        <taxon>Nematocera</taxon>
        <taxon>Sciaroidea</taxon>
        <taxon>Sciaridae</taxon>
        <taxon>Pseudolycoriella</taxon>
    </lineage>
</organism>
<proteinExistence type="predicted"/>
<evidence type="ECO:0000256" key="1">
    <source>
        <dbReference type="SAM" id="Phobius"/>
    </source>
</evidence>
<name>A0A9Q0S2E8_9DIPT</name>
<comment type="caution">
    <text evidence="2">The sequence shown here is derived from an EMBL/GenBank/DDBJ whole genome shotgun (WGS) entry which is preliminary data.</text>
</comment>